<gene>
    <name evidence="1" type="ORF">MEDL_38295</name>
</gene>
<dbReference type="Proteomes" id="UP000683360">
    <property type="component" value="Unassembled WGS sequence"/>
</dbReference>
<accession>A0A8S3T2N1</accession>
<comment type="caution">
    <text evidence="1">The sequence shown here is derived from an EMBL/GenBank/DDBJ whole genome shotgun (WGS) entry which is preliminary data.</text>
</comment>
<keyword evidence="2" id="KW-1185">Reference proteome</keyword>
<proteinExistence type="predicted"/>
<dbReference type="EMBL" id="CAJPWZ010001838">
    <property type="protein sequence ID" value="CAG2225157.1"/>
    <property type="molecule type" value="Genomic_DNA"/>
</dbReference>
<evidence type="ECO:0000313" key="1">
    <source>
        <dbReference type="EMBL" id="CAG2225157.1"/>
    </source>
</evidence>
<name>A0A8S3T2N1_MYTED</name>
<protein>
    <submittedName>
        <fullName evidence="1">Uncharacterized protein</fullName>
    </submittedName>
</protein>
<organism evidence="1 2">
    <name type="scientific">Mytilus edulis</name>
    <name type="common">Blue mussel</name>
    <dbReference type="NCBI Taxonomy" id="6550"/>
    <lineage>
        <taxon>Eukaryota</taxon>
        <taxon>Metazoa</taxon>
        <taxon>Spiralia</taxon>
        <taxon>Lophotrochozoa</taxon>
        <taxon>Mollusca</taxon>
        <taxon>Bivalvia</taxon>
        <taxon>Autobranchia</taxon>
        <taxon>Pteriomorphia</taxon>
        <taxon>Mytilida</taxon>
        <taxon>Mytiloidea</taxon>
        <taxon>Mytilidae</taxon>
        <taxon>Mytilinae</taxon>
        <taxon>Mytilus</taxon>
    </lineage>
</organism>
<dbReference type="OrthoDB" id="6134233at2759"/>
<dbReference type="AlphaFoldDB" id="A0A8S3T2N1"/>
<reference evidence="1" key="1">
    <citation type="submission" date="2021-03" db="EMBL/GenBank/DDBJ databases">
        <authorList>
            <person name="Bekaert M."/>
        </authorList>
    </citation>
    <scope>NUCLEOTIDE SEQUENCE</scope>
</reference>
<sequence>MEKQNLRIVFVRGTLIGKNANISVVLRYHINDHLSNRFKPFYLQVEKAKYCGTHTCVSDIIEILNITYLRETNAAIQTQYKCVHHQISISYIVYHKMNKRDRHILERHIENMNIVKGIQMFPVMTNWECFAFNRYVIPSLHLLNIKSKLIKCGEAEHQVKTIIKKIHLNKKFKETHSKNFIIRCSRSTKYVLLVIIVLWYAAKANSADEVIQWKLMTKPVYFGKNVVLECIIHTEDKSAPMLWTKLPNGKTLAFNKKSTYNDKLGAETSLKSEDTAVIENVLEEIDSLEYHKQYDRIGNRCCAAVSVDVHVHVHNALFGVLYFC</sequence>
<evidence type="ECO:0000313" key="2">
    <source>
        <dbReference type="Proteomes" id="UP000683360"/>
    </source>
</evidence>